<comment type="caution">
    <text evidence="1">The sequence shown here is derived from an EMBL/GenBank/DDBJ whole genome shotgun (WGS) entry which is preliminary data.</text>
</comment>
<dbReference type="AlphaFoldDB" id="A0A929L2X3"/>
<keyword evidence="2" id="KW-1185">Reference proteome</keyword>
<gene>
    <name evidence="1" type="ORF">IRJ16_10185</name>
</gene>
<dbReference type="EMBL" id="JADFFL010000003">
    <property type="protein sequence ID" value="MBE9662251.1"/>
    <property type="molecule type" value="Genomic_DNA"/>
</dbReference>
<evidence type="ECO:0000313" key="2">
    <source>
        <dbReference type="Proteomes" id="UP000622475"/>
    </source>
</evidence>
<evidence type="ECO:0000313" key="1">
    <source>
        <dbReference type="EMBL" id="MBE9662251.1"/>
    </source>
</evidence>
<dbReference type="RefSeq" id="WP_194111431.1">
    <property type="nucleotide sequence ID" value="NZ_JADFFL010000003.1"/>
</dbReference>
<dbReference type="Proteomes" id="UP000622475">
    <property type="component" value="Unassembled WGS sequence"/>
</dbReference>
<sequence>MENEEISGPATNGGQELVGYFEGSKIGKIKVWVGLSNRVLQQEYYLKNDKLFFVYIKEERYAANDTTVDLDHTKLIPSSERRYYLDNEKIVELMSKGKGVYGNNSTETFSELKEGVLDHIKTLRSQLKNAK</sequence>
<protein>
    <submittedName>
        <fullName evidence="1">Uncharacterized protein</fullName>
    </submittedName>
</protein>
<organism evidence="1 2">
    <name type="scientific">Mucilaginibacter myungsuensis</name>
    <dbReference type="NCBI Taxonomy" id="649104"/>
    <lineage>
        <taxon>Bacteria</taxon>
        <taxon>Pseudomonadati</taxon>
        <taxon>Bacteroidota</taxon>
        <taxon>Sphingobacteriia</taxon>
        <taxon>Sphingobacteriales</taxon>
        <taxon>Sphingobacteriaceae</taxon>
        <taxon>Mucilaginibacter</taxon>
    </lineage>
</organism>
<proteinExistence type="predicted"/>
<name>A0A929L2X3_9SPHI</name>
<reference evidence="1" key="1">
    <citation type="submission" date="2020-10" db="EMBL/GenBank/DDBJ databases">
        <title>Mucilaginibacter mali sp. nov., isolated from rhizosphere soil of apple orchard.</title>
        <authorList>
            <person name="Lee J.-S."/>
            <person name="Kim H.S."/>
            <person name="Kim J.-S."/>
        </authorList>
    </citation>
    <scope>NUCLEOTIDE SEQUENCE</scope>
    <source>
        <strain evidence="1">KCTC 22746</strain>
    </source>
</reference>
<accession>A0A929L2X3</accession>